<name>A0AAD7X6K7_9APHY</name>
<comment type="caution">
    <text evidence="1">The sequence shown here is derived from an EMBL/GenBank/DDBJ whole genome shotgun (WGS) entry which is preliminary data.</text>
</comment>
<evidence type="ECO:0000313" key="2">
    <source>
        <dbReference type="Proteomes" id="UP001215151"/>
    </source>
</evidence>
<reference evidence="1" key="1">
    <citation type="submission" date="2022-11" db="EMBL/GenBank/DDBJ databases">
        <title>Genome Sequence of Cubamyces cubensis.</title>
        <authorList>
            <person name="Buettner E."/>
        </authorList>
    </citation>
    <scope>NUCLEOTIDE SEQUENCE</scope>
    <source>
        <strain evidence="1">MPL-01</strain>
    </source>
</reference>
<sequence>MYLLSTEDGALHECSGPHALPHGKHYAILSHVWLESGEQSFQELKAIIAKGAGLGQASPKVRDFCESSDFI</sequence>
<proteinExistence type="predicted"/>
<protein>
    <submittedName>
        <fullName evidence="1">Uncharacterized protein</fullName>
    </submittedName>
</protein>
<dbReference type="Proteomes" id="UP001215151">
    <property type="component" value="Unassembled WGS sequence"/>
</dbReference>
<accession>A0AAD7X6K7</accession>
<gene>
    <name evidence="1" type="ORF">ONZ51_g11142</name>
</gene>
<keyword evidence="2" id="KW-1185">Reference proteome</keyword>
<dbReference type="AlphaFoldDB" id="A0AAD7X6K7"/>
<dbReference type="EMBL" id="JAPEVG010000499">
    <property type="protein sequence ID" value="KAJ8462061.1"/>
    <property type="molecule type" value="Genomic_DNA"/>
</dbReference>
<evidence type="ECO:0000313" key="1">
    <source>
        <dbReference type="EMBL" id="KAJ8462061.1"/>
    </source>
</evidence>
<organism evidence="1 2">
    <name type="scientific">Trametes cubensis</name>
    <dbReference type="NCBI Taxonomy" id="1111947"/>
    <lineage>
        <taxon>Eukaryota</taxon>
        <taxon>Fungi</taxon>
        <taxon>Dikarya</taxon>
        <taxon>Basidiomycota</taxon>
        <taxon>Agaricomycotina</taxon>
        <taxon>Agaricomycetes</taxon>
        <taxon>Polyporales</taxon>
        <taxon>Polyporaceae</taxon>
        <taxon>Trametes</taxon>
    </lineage>
</organism>